<gene>
    <name evidence="2" type="ORF">TUBRATIS_23200</name>
</gene>
<proteinExistence type="predicted"/>
<feature type="chain" id="PRO_5019411698" evidence="1">
    <location>
        <begin position="19"/>
        <end position="176"/>
    </location>
</feature>
<sequence>MSVILLCFSFIFSYITLNDHVIISLSDEPDWHITVEDTLVRIKKIKKDAYEEFDSNIAKIFLDNGRYQINYQGLYLFAEENNKEITAKEEDKKDDGFNFNIITTEFGQKIFHDDMCLQKGPWDTLLLGYKLIEEKCSDNEYQYFDIKKYVKRIKDNNDENAQVFIHDRNSFNKVKF</sequence>
<dbReference type="EMBL" id="RCSS01000597">
    <property type="protein sequence ID" value="RVD91236.1"/>
    <property type="molecule type" value="Genomic_DNA"/>
</dbReference>
<evidence type="ECO:0000313" key="3">
    <source>
        <dbReference type="Proteomes" id="UP000282876"/>
    </source>
</evidence>
<name>A0A437AJN5_9MICR</name>
<feature type="signal peptide" evidence="1">
    <location>
        <begin position="1"/>
        <end position="18"/>
    </location>
</feature>
<evidence type="ECO:0000313" key="2">
    <source>
        <dbReference type="EMBL" id="RVD91236.1"/>
    </source>
</evidence>
<organism evidence="2 3">
    <name type="scientific">Tubulinosema ratisbonensis</name>
    <dbReference type="NCBI Taxonomy" id="291195"/>
    <lineage>
        <taxon>Eukaryota</taxon>
        <taxon>Fungi</taxon>
        <taxon>Fungi incertae sedis</taxon>
        <taxon>Microsporidia</taxon>
        <taxon>Tubulinosematoidea</taxon>
        <taxon>Tubulinosematidae</taxon>
        <taxon>Tubulinosema</taxon>
    </lineage>
</organism>
<dbReference type="OrthoDB" id="10402422at2759"/>
<comment type="caution">
    <text evidence="2">The sequence shown here is derived from an EMBL/GenBank/DDBJ whole genome shotgun (WGS) entry which is preliminary data.</text>
</comment>
<reference evidence="2 3" key="1">
    <citation type="submission" date="2018-10" db="EMBL/GenBank/DDBJ databases">
        <title>Draft genome sequence of the microsporidian Tubulinosema ratisbonensis.</title>
        <authorList>
            <person name="Polonais V."/>
            <person name="Peyretaillade E."/>
            <person name="Niehus S."/>
            <person name="Wawrzyniak I."/>
            <person name="Franchet A."/>
            <person name="Gaspin C."/>
            <person name="Reichstadt M."/>
            <person name="Belser C."/>
            <person name="Labadie K."/>
            <person name="Delbac F."/>
            <person name="Ferrandon D."/>
        </authorList>
    </citation>
    <scope>NUCLEOTIDE SEQUENCE [LARGE SCALE GENOMIC DNA]</scope>
    <source>
        <strain evidence="2 3">Franzen</strain>
    </source>
</reference>
<dbReference type="AlphaFoldDB" id="A0A437AJN5"/>
<dbReference type="Proteomes" id="UP000282876">
    <property type="component" value="Unassembled WGS sequence"/>
</dbReference>
<keyword evidence="3" id="KW-1185">Reference proteome</keyword>
<evidence type="ECO:0000256" key="1">
    <source>
        <dbReference type="SAM" id="SignalP"/>
    </source>
</evidence>
<keyword evidence="1" id="KW-0732">Signal</keyword>
<dbReference type="VEuPathDB" id="MicrosporidiaDB:TUBRATIS_23200"/>
<protein>
    <submittedName>
        <fullName evidence="2">Uncharacterized protein</fullName>
    </submittedName>
</protein>
<accession>A0A437AJN5</accession>